<dbReference type="PANTHER" id="PTHR13696">
    <property type="entry name" value="P-LOOP CONTAINING NUCLEOSIDE TRIPHOSPHATE HYDROLASE"/>
    <property type="match status" value="1"/>
</dbReference>
<dbReference type="CDD" id="cd02042">
    <property type="entry name" value="ParAB_family"/>
    <property type="match status" value="1"/>
</dbReference>
<dbReference type="Gene3D" id="3.40.50.300">
    <property type="entry name" value="P-loop containing nucleotide triphosphate hydrolases"/>
    <property type="match status" value="1"/>
</dbReference>
<dbReference type="Pfam" id="PF13614">
    <property type="entry name" value="AAA_31"/>
    <property type="match status" value="1"/>
</dbReference>
<dbReference type="PANTHER" id="PTHR13696:SF52">
    <property type="entry name" value="PARA FAMILY PROTEIN CT_582"/>
    <property type="match status" value="1"/>
</dbReference>
<gene>
    <name evidence="3" type="ORF">SAMN05660648_02726</name>
</gene>
<dbReference type="EMBL" id="FNQG01000014">
    <property type="protein sequence ID" value="SEA30974.1"/>
    <property type="molecule type" value="Genomic_DNA"/>
</dbReference>
<protein>
    <submittedName>
        <fullName evidence="3">Chromosome partitioning protein</fullName>
    </submittedName>
</protein>
<feature type="domain" description="AAA" evidence="2">
    <location>
        <begin position="62"/>
        <end position="248"/>
    </location>
</feature>
<sequence>MAELTNRKSFTTTLSNDNVEKLKTLSEKKGVPKTKILDDAVNILYEKEESMEQEAKKHKGIVISVSNNKGGVGKTTTVAALADLLSKKGKNVLLIDADPQGNLSNTFNYMGEGQNQILDNYLGNLLKDRMKAVQDDAPDKCVKLDYYILNSTEFPRIDLICSDIRLDGTYAELNAGGVRYAYIIADIIEEAKAMDKYDYILVDSRPAMNNEVAMFLLGTDYVIIPVEPAKHAILGANAMARFVLTTAKQRPGLKILGAFMTKVVDRTKSFHDFLPMVQNGWDKMLFETRIPYNQDVINSENLSAPVTYRKPACKASKAYIKLCDEVVNRIEQQEK</sequence>
<organism evidence="3 4">
    <name type="scientific">Selenomonas ruminantium</name>
    <dbReference type="NCBI Taxonomy" id="971"/>
    <lineage>
        <taxon>Bacteria</taxon>
        <taxon>Bacillati</taxon>
        <taxon>Bacillota</taxon>
        <taxon>Negativicutes</taxon>
        <taxon>Selenomonadales</taxon>
        <taxon>Selenomonadaceae</taxon>
        <taxon>Selenomonas</taxon>
    </lineage>
</organism>
<proteinExistence type="predicted"/>
<dbReference type="InterPro" id="IPR027417">
    <property type="entry name" value="P-loop_NTPase"/>
</dbReference>
<dbReference type="OrthoDB" id="9815116at2"/>
<evidence type="ECO:0000313" key="3">
    <source>
        <dbReference type="EMBL" id="SEA30974.1"/>
    </source>
</evidence>
<name>A0A1H4A693_SELRU</name>
<feature type="domain" description="Predicted DNA-binding protein ribbon-helix-helix" evidence="1">
    <location>
        <begin position="6"/>
        <end position="47"/>
    </location>
</feature>
<dbReference type="AlphaFoldDB" id="A0A1H4A693"/>
<dbReference type="RefSeq" id="WP_074673296.1">
    <property type="nucleotide sequence ID" value="NZ_FNQG01000014.1"/>
</dbReference>
<dbReference type="Pfam" id="PF12651">
    <property type="entry name" value="RHH_3"/>
    <property type="match status" value="1"/>
</dbReference>
<evidence type="ECO:0000313" key="4">
    <source>
        <dbReference type="Proteomes" id="UP000183469"/>
    </source>
</evidence>
<dbReference type="InterPro" id="IPR038733">
    <property type="entry name" value="Predicted_DNA_bind_prot_RHH"/>
</dbReference>
<dbReference type="InterPro" id="IPR025669">
    <property type="entry name" value="AAA_dom"/>
</dbReference>
<dbReference type="InterPro" id="IPR050678">
    <property type="entry name" value="DNA_Partitioning_ATPase"/>
</dbReference>
<evidence type="ECO:0000259" key="2">
    <source>
        <dbReference type="Pfam" id="PF13614"/>
    </source>
</evidence>
<dbReference type="Proteomes" id="UP000183469">
    <property type="component" value="Unassembled WGS sequence"/>
</dbReference>
<accession>A0A1H4A693</accession>
<reference evidence="3 4" key="1">
    <citation type="submission" date="2016-10" db="EMBL/GenBank/DDBJ databases">
        <authorList>
            <person name="de Groot N.N."/>
        </authorList>
    </citation>
    <scope>NUCLEOTIDE SEQUENCE [LARGE SCALE GENOMIC DNA]</scope>
    <source>
        <strain evidence="3 4">DSM 2872</strain>
    </source>
</reference>
<evidence type="ECO:0000259" key="1">
    <source>
        <dbReference type="Pfam" id="PF12651"/>
    </source>
</evidence>
<dbReference type="SUPFAM" id="SSF52540">
    <property type="entry name" value="P-loop containing nucleoside triphosphate hydrolases"/>
    <property type="match status" value="1"/>
</dbReference>